<evidence type="ECO:0000313" key="1">
    <source>
        <dbReference type="EMBL" id="EEG36216.1"/>
    </source>
</evidence>
<sequence>MDYQFKVEDSPISQKINAKVFTIILAANHTHIHKTLFNLQSGETLFGASIRLKTGVLEVSK</sequence>
<dbReference type="Proteomes" id="UP000003174">
    <property type="component" value="Unassembled WGS sequence"/>
</dbReference>
<name>C0EX11_9FIRM</name>
<evidence type="ECO:0000313" key="2">
    <source>
        <dbReference type="Proteomes" id="UP000003174"/>
    </source>
</evidence>
<comment type="caution">
    <text evidence="1">The sequence shown here is derived from an EMBL/GenBank/DDBJ whole genome shotgun (WGS) entry which is preliminary data.</text>
</comment>
<reference evidence="1 2" key="2">
    <citation type="submission" date="2009-02" db="EMBL/GenBank/DDBJ databases">
        <title>Draft genome sequence of Eubacterium hallii (DSM 3353).</title>
        <authorList>
            <person name="Sudarsanam P."/>
            <person name="Ley R."/>
            <person name="Guruge J."/>
            <person name="Turnbaugh P.J."/>
            <person name="Mahowald M."/>
            <person name="Liep D."/>
            <person name="Gordon J."/>
        </authorList>
    </citation>
    <scope>NUCLEOTIDE SEQUENCE [LARGE SCALE GENOMIC DNA]</scope>
    <source>
        <strain evidence="1 2">DSM 3353</strain>
    </source>
</reference>
<dbReference type="AlphaFoldDB" id="C0EX11"/>
<accession>C0EX11</accession>
<proteinExistence type="predicted"/>
<reference evidence="1 2" key="1">
    <citation type="submission" date="2009-01" db="EMBL/GenBank/DDBJ databases">
        <authorList>
            <person name="Fulton L."/>
            <person name="Clifton S."/>
            <person name="Fulton B."/>
            <person name="Xu J."/>
            <person name="Minx P."/>
            <person name="Pepin K.H."/>
            <person name="Johnson M."/>
            <person name="Bhonagiri V."/>
            <person name="Nash W.E."/>
            <person name="Mardis E.R."/>
            <person name="Wilson R.K."/>
        </authorList>
    </citation>
    <scope>NUCLEOTIDE SEQUENCE [LARGE SCALE GENOMIC DNA]</scope>
    <source>
        <strain evidence="1 2">DSM 3353</strain>
    </source>
</reference>
<protein>
    <submittedName>
        <fullName evidence="1">Uncharacterized protein</fullName>
    </submittedName>
</protein>
<dbReference type="EMBL" id="ACEP01000088">
    <property type="protein sequence ID" value="EEG36216.1"/>
    <property type="molecule type" value="Genomic_DNA"/>
</dbReference>
<organism evidence="1 2">
    <name type="scientific">Anaerobutyricum hallii DSM 3353</name>
    <dbReference type="NCBI Taxonomy" id="411469"/>
    <lineage>
        <taxon>Bacteria</taxon>
        <taxon>Bacillati</taxon>
        <taxon>Bacillota</taxon>
        <taxon>Clostridia</taxon>
        <taxon>Lachnospirales</taxon>
        <taxon>Lachnospiraceae</taxon>
        <taxon>Anaerobutyricum</taxon>
    </lineage>
</organism>
<gene>
    <name evidence="1" type="ORF">EUBHAL_01952</name>
</gene>